<dbReference type="AlphaFoldDB" id="A0AAU8DMK5"/>
<sequence length="515" mass="51985">MSSTETTATTSHERVEFRPGSYHDSVTLLRVAQAAASTAGVSAAQVAMATELNVELTRGLGFTVPEEVTPQQLIVAIRAVDDAALTAALEAVDGALAAASAPAPGARADLEPPRTVRSAARSEPDSTITLLSVPGQQVLAEGLDAIAAGKHLMIFSDNVPVADEVLLKRRAAEAGVLVMGPDCGTAIIAGVGLGFANVLGGSTSGPAVGIIAASGTGAQQLSCLLDAAGVRVSHVLGLGGRDLSEAVGGASALTALQLLEDDPGTDHIVLVSKPPHPATAQKVLAAAASLRTPVSTVLLGTGNPDITSAVEVLLATLGVPTPNWTEWGTDRKIAADTGDLRGLFAGGTLADEAMIVAAAALGSIRSNIPLRPADALPTEALQPGRPVLTGQGHVVVDLGDDAFTLGRPHPMIDPSVRLGLIADQTADPQVRVILLDVVLGHCAEPDPAAGLAPAIRAAVDRDSALDVVVSLCGTESDPQDLRRQAEALVAAGARVYTSNSAAARNAATIARGGVR</sequence>
<dbReference type="Gene3D" id="3.40.50.720">
    <property type="entry name" value="NAD(P)-binding Rossmann-like Domain"/>
    <property type="match status" value="1"/>
</dbReference>
<dbReference type="GO" id="GO:0004776">
    <property type="term" value="F:succinate-CoA ligase (GDP-forming) activity"/>
    <property type="evidence" value="ECO:0007669"/>
    <property type="project" value="TreeGrafter"/>
</dbReference>
<dbReference type="GO" id="GO:0009361">
    <property type="term" value="C:succinate-CoA ligase complex (ADP-forming)"/>
    <property type="evidence" value="ECO:0007669"/>
    <property type="project" value="TreeGrafter"/>
</dbReference>
<feature type="domain" description="ATP-citrate synthase/succinyl-CoA ligase C-terminal" evidence="1">
    <location>
        <begin position="343"/>
        <end position="508"/>
    </location>
</feature>
<dbReference type="InterPro" id="IPR016102">
    <property type="entry name" value="Succinyl-CoA_synth-like"/>
</dbReference>
<organism evidence="2">
    <name type="scientific">Nakamurella sp. A5-74</name>
    <dbReference type="NCBI Taxonomy" id="3158264"/>
    <lineage>
        <taxon>Bacteria</taxon>
        <taxon>Bacillati</taxon>
        <taxon>Actinomycetota</taxon>
        <taxon>Actinomycetes</taxon>
        <taxon>Nakamurellales</taxon>
        <taxon>Nakamurellaceae</taxon>
        <taxon>Nakamurella</taxon>
    </lineage>
</organism>
<dbReference type="PANTHER" id="PTHR11117:SF24">
    <property type="entry name" value="PROTEIN FDRA"/>
    <property type="match status" value="1"/>
</dbReference>
<name>A0AAU8DMK5_9ACTN</name>
<reference evidence="2" key="1">
    <citation type="submission" date="2024-05" db="EMBL/GenBank/DDBJ databases">
        <authorList>
            <person name="Cai S.Y."/>
            <person name="Jin L.M."/>
            <person name="Li H.R."/>
        </authorList>
    </citation>
    <scope>NUCLEOTIDE SEQUENCE</scope>
    <source>
        <strain evidence="2">A5-74</strain>
    </source>
</reference>
<dbReference type="Pfam" id="PF00549">
    <property type="entry name" value="Ligase_CoA"/>
    <property type="match status" value="1"/>
</dbReference>
<protein>
    <submittedName>
        <fullName evidence="2">FdrA family protein</fullName>
    </submittedName>
</protein>
<dbReference type="GO" id="GO:0005829">
    <property type="term" value="C:cytosol"/>
    <property type="evidence" value="ECO:0007669"/>
    <property type="project" value="TreeGrafter"/>
</dbReference>
<accession>A0AAU8DMK5</accession>
<evidence type="ECO:0000259" key="1">
    <source>
        <dbReference type="Pfam" id="PF00549"/>
    </source>
</evidence>
<gene>
    <name evidence="2" type="ORF">ABLG96_20260</name>
</gene>
<dbReference type="RefSeq" id="WP_353649112.1">
    <property type="nucleotide sequence ID" value="NZ_CP159218.1"/>
</dbReference>
<dbReference type="Gene3D" id="3.40.50.261">
    <property type="entry name" value="Succinyl-CoA synthetase domains"/>
    <property type="match status" value="2"/>
</dbReference>
<dbReference type="EMBL" id="CP159218">
    <property type="protein sequence ID" value="XCG63497.1"/>
    <property type="molecule type" value="Genomic_DNA"/>
</dbReference>
<dbReference type="GO" id="GO:0004775">
    <property type="term" value="F:succinate-CoA ligase (ADP-forming) activity"/>
    <property type="evidence" value="ECO:0007669"/>
    <property type="project" value="TreeGrafter"/>
</dbReference>
<dbReference type="PANTHER" id="PTHR11117">
    <property type="entry name" value="SUCCINYL-COA LIGASE SUBUNIT ALPHA"/>
    <property type="match status" value="1"/>
</dbReference>
<evidence type="ECO:0000313" key="2">
    <source>
        <dbReference type="EMBL" id="XCG63497.1"/>
    </source>
</evidence>
<dbReference type="InterPro" id="IPR005811">
    <property type="entry name" value="SUCC_ACL_C"/>
</dbReference>
<dbReference type="SUPFAM" id="SSF52210">
    <property type="entry name" value="Succinyl-CoA synthetase domains"/>
    <property type="match status" value="2"/>
</dbReference>
<dbReference type="GO" id="GO:0006099">
    <property type="term" value="P:tricarboxylic acid cycle"/>
    <property type="evidence" value="ECO:0007669"/>
    <property type="project" value="TreeGrafter"/>
</dbReference>
<proteinExistence type="predicted"/>